<sequence>MKDYDQLSESVKEQIKLVYPRGFAHHLISFNTKDGDEKMGLPFETDDVYYLVRMNRVKAISIVEDDDDFDEDGILRDDVREEYEDKHEDVDYLEDNANDDNDF</sequence>
<dbReference type="EMBL" id="FPAS01000003">
    <property type="protein sequence ID" value="SFT77134.1"/>
    <property type="molecule type" value="Genomic_DNA"/>
</dbReference>
<dbReference type="STRING" id="477690.SAMN05216474_2309"/>
<proteinExistence type="predicted"/>
<evidence type="ECO:0000313" key="1">
    <source>
        <dbReference type="EMBL" id="SFT77134.1"/>
    </source>
</evidence>
<gene>
    <name evidence="1" type="ORF">SAMN05216474_2309</name>
</gene>
<reference evidence="1 2" key="1">
    <citation type="submission" date="2016-10" db="EMBL/GenBank/DDBJ databases">
        <authorList>
            <person name="de Groot N.N."/>
        </authorList>
    </citation>
    <scope>NUCLEOTIDE SEQUENCE [LARGE SCALE GENOMIC DNA]</scope>
    <source>
        <strain evidence="1 2">CGMCC 1.7005</strain>
    </source>
</reference>
<dbReference type="AlphaFoldDB" id="A0A1I7AQE9"/>
<organism evidence="1 2">
    <name type="scientific">Lishizhenia tianjinensis</name>
    <dbReference type="NCBI Taxonomy" id="477690"/>
    <lineage>
        <taxon>Bacteria</taxon>
        <taxon>Pseudomonadati</taxon>
        <taxon>Bacteroidota</taxon>
        <taxon>Flavobacteriia</taxon>
        <taxon>Flavobacteriales</taxon>
        <taxon>Crocinitomicaceae</taxon>
        <taxon>Lishizhenia</taxon>
    </lineage>
</organism>
<accession>A0A1I7AQE9</accession>
<keyword evidence="2" id="KW-1185">Reference proteome</keyword>
<protein>
    <submittedName>
        <fullName evidence="1">Uncharacterized protein</fullName>
    </submittedName>
</protein>
<evidence type="ECO:0000313" key="2">
    <source>
        <dbReference type="Proteomes" id="UP000236454"/>
    </source>
</evidence>
<name>A0A1I7AQE9_9FLAO</name>
<dbReference type="Proteomes" id="UP000236454">
    <property type="component" value="Unassembled WGS sequence"/>
</dbReference>